<gene>
    <name evidence="6" type="ORF">DZC73_11185</name>
</gene>
<dbReference type="Gene3D" id="3.40.190.10">
    <property type="entry name" value="Periplasmic binding protein-like II"/>
    <property type="match status" value="2"/>
</dbReference>
<name>A0A3N7JX25_9BURK</name>
<dbReference type="Gene3D" id="1.10.10.10">
    <property type="entry name" value="Winged helix-like DNA-binding domain superfamily/Winged helix DNA-binding domain"/>
    <property type="match status" value="1"/>
</dbReference>
<evidence type="ECO:0000256" key="2">
    <source>
        <dbReference type="ARBA" id="ARBA00023015"/>
    </source>
</evidence>
<dbReference type="Pfam" id="PF00126">
    <property type="entry name" value="HTH_1"/>
    <property type="match status" value="1"/>
</dbReference>
<comment type="similarity">
    <text evidence="1">Belongs to the LysR transcriptional regulatory family.</text>
</comment>
<sequence length="287" mass="31542">MRSIDLDSLDIFRTVATEGGVLRAAHKLSRVPSNVTTRIKQLEQRLGRALFRKQGRGLVLSPEGELLLSYAQRLFRLADEAENELRTGRPMGVLRIGSLESTAGSRLAPVLSRYHRQHPSVVVELSTGTTGNLLQRVAQFELEAAFVSEPFTKGRLSGLKVFEEELVLITAREVTGVRRAADLAGMSMVAFATGCSYRKRLEDWLGASALMPSRTLELASYQAMIACVAAGTGFAIVPRSLLMSLKAANEVKQHELPARVRRSHTHLVWNGTPSTALLRLQELIVAQ</sequence>
<keyword evidence="3" id="KW-0238">DNA-binding</keyword>
<dbReference type="InterPro" id="IPR036390">
    <property type="entry name" value="WH_DNA-bd_sf"/>
</dbReference>
<reference evidence="6 7" key="2">
    <citation type="submission" date="2018-12" db="EMBL/GenBank/DDBJ databases">
        <title>Rhizobacter gummiphilus sp. nov., a rubber-degrading bacterium isolated from the soil of a botanical garden in Japan.</title>
        <authorList>
            <person name="Shunsuke S.S."/>
        </authorList>
    </citation>
    <scope>NUCLEOTIDE SEQUENCE [LARGE SCALE GENOMIC DNA]</scope>
    <source>
        <strain evidence="6 7">S-16</strain>
    </source>
</reference>
<evidence type="ECO:0000313" key="6">
    <source>
        <dbReference type="EMBL" id="RQP25379.1"/>
    </source>
</evidence>
<dbReference type="OrthoDB" id="464481at2"/>
<protein>
    <submittedName>
        <fullName evidence="6">LysR family transcriptional regulator</fullName>
    </submittedName>
</protein>
<proteinExistence type="inferred from homology"/>
<evidence type="ECO:0000313" key="7">
    <source>
        <dbReference type="Proteomes" id="UP000267464"/>
    </source>
</evidence>
<keyword evidence="7" id="KW-1185">Reference proteome</keyword>
<dbReference type="AlphaFoldDB" id="A0A3N7JX25"/>
<feature type="domain" description="HTH lysR-type" evidence="5">
    <location>
        <begin position="4"/>
        <end position="61"/>
    </location>
</feature>
<comment type="caution">
    <text evidence="6">The sequence shown here is derived from an EMBL/GenBank/DDBJ whole genome shotgun (WGS) entry which is preliminary data.</text>
</comment>
<dbReference type="SUPFAM" id="SSF53850">
    <property type="entry name" value="Periplasmic binding protein-like II"/>
    <property type="match status" value="1"/>
</dbReference>
<dbReference type="InterPro" id="IPR036388">
    <property type="entry name" value="WH-like_DNA-bd_sf"/>
</dbReference>
<keyword evidence="4" id="KW-0804">Transcription</keyword>
<reference evidence="6 7" key="1">
    <citation type="submission" date="2018-08" db="EMBL/GenBank/DDBJ databases">
        <authorList>
            <person name="Khan S.A."/>
            <person name="Jeon C.O."/>
            <person name="Chun B.H."/>
            <person name="Jeong S.E."/>
        </authorList>
    </citation>
    <scope>NUCLEOTIDE SEQUENCE [LARGE SCALE GENOMIC DNA]</scope>
    <source>
        <strain evidence="6 7">S-16</strain>
    </source>
</reference>
<dbReference type="RefSeq" id="WP_124540291.1">
    <property type="nucleotide sequence ID" value="NZ_QUSW01000002.1"/>
</dbReference>
<dbReference type="InterPro" id="IPR005119">
    <property type="entry name" value="LysR_subst-bd"/>
</dbReference>
<evidence type="ECO:0000259" key="5">
    <source>
        <dbReference type="PROSITE" id="PS50931"/>
    </source>
</evidence>
<dbReference type="EMBL" id="QUSW01000002">
    <property type="protein sequence ID" value="RQP25379.1"/>
    <property type="molecule type" value="Genomic_DNA"/>
</dbReference>
<organism evidence="6 7">
    <name type="scientific">Piscinibacter terrae</name>
    <dbReference type="NCBI Taxonomy" id="2496871"/>
    <lineage>
        <taxon>Bacteria</taxon>
        <taxon>Pseudomonadati</taxon>
        <taxon>Pseudomonadota</taxon>
        <taxon>Betaproteobacteria</taxon>
        <taxon>Burkholderiales</taxon>
        <taxon>Sphaerotilaceae</taxon>
        <taxon>Piscinibacter</taxon>
    </lineage>
</organism>
<dbReference type="Pfam" id="PF03466">
    <property type="entry name" value="LysR_substrate"/>
    <property type="match status" value="1"/>
</dbReference>
<dbReference type="PROSITE" id="PS50931">
    <property type="entry name" value="HTH_LYSR"/>
    <property type="match status" value="1"/>
</dbReference>
<dbReference type="PANTHER" id="PTHR30126">
    <property type="entry name" value="HTH-TYPE TRANSCRIPTIONAL REGULATOR"/>
    <property type="match status" value="1"/>
</dbReference>
<dbReference type="GO" id="GO:0000976">
    <property type="term" value="F:transcription cis-regulatory region binding"/>
    <property type="evidence" value="ECO:0007669"/>
    <property type="project" value="TreeGrafter"/>
</dbReference>
<evidence type="ECO:0000256" key="1">
    <source>
        <dbReference type="ARBA" id="ARBA00009437"/>
    </source>
</evidence>
<keyword evidence="2" id="KW-0805">Transcription regulation</keyword>
<dbReference type="Proteomes" id="UP000267464">
    <property type="component" value="Unassembled WGS sequence"/>
</dbReference>
<dbReference type="PANTHER" id="PTHR30126:SF40">
    <property type="entry name" value="HTH-TYPE TRANSCRIPTIONAL REGULATOR GLTR"/>
    <property type="match status" value="1"/>
</dbReference>
<dbReference type="GO" id="GO:0003700">
    <property type="term" value="F:DNA-binding transcription factor activity"/>
    <property type="evidence" value="ECO:0007669"/>
    <property type="project" value="InterPro"/>
</dbReference>
<dbReference type="InterPro" id="IPR000847">
    <property type="entry name" value="LysR_HTH_N"/>
</dbReference>
<accession>A0A3N7JX25</accession>
<dbReference type="SUPFAM" id="SSF46785">
    <property type="entry name" value="Winged helix' DNA-binding domain"/>
    <property type="match status" value="1"/>
</dbReference>
<dbReference type="CDD" id="cd08442">
    <property type="entry name" value="PBP2_YofA_SoxR_like"/>
    <property type="match status" value="1"/>
</dbReference>
<evidence type="ECO:0000256" key="4">
    <source>
        <dbReference type="ARBA" id="ARBA00023163"/>
    </source>
</evidence>
<evidence type="ECO:0000256" key="3">
    <source>
        <dbReference type="ARBA" id="ARBA00023125"/>
    </source>
</evidence>